<reference evidence="1 2" key="1">
    <citation type="journal article" date="2015" name="Proc. Natl. Acad. Sci. U.S.A.">
        <title>The resurrection genome of Boea hygrometrica: A blueprint for survival of dehydration.</title>
        <authorList>
            <person name="Xiao L."/>
            <person name="Yang G."/>
            <person name="Zhang L."/>
            <person name="Yang X."/>
            <person name="Zhao S."/>
            <person name="Ji Z."/>
            <person name="Zhou Q."/>
            <person name="Hu M."/>
            <person name="Wang Y."/>
            <person name="Chen M."/>
            <person name="Xu Y."/>
            <person name="Jin H."/>
            <person name="Xiao X."/>
            <person name="Hu G."/>
            <person name="Bao F."/>
            <person name="Hu Y."/>
            <person name="Wan P."/>
            <person name="Li L."/>
            <person name="Deng X."/>
            <person name="Kuang T."/>
            <person name="Xiang C."/>
            <person name="Zhu J.K."/>
            <person name="Oliver M.J."/>
            <person name="He Y."/>
        </authorList>
    </citation>
    <scope>NUCLEOTIDE SEQUENCE [LARGE SCALE GENOMIC DNA]</scope>
    <source>
        <strain evidence="2">cv. XS01</strain>
    </source>
</reference>
<organism evidence="1 2">
    <name type="scientific">Dorcoceras hygrometricum</name>
    <dbReference type="NCBI Taxonomy" id="472368"/>
    <lineage>
        <taxon>Eukaryota</taxon>
        <taxon>Viridiplantae</taxon>
        <taxon>Streptophyta</taxon>
        <taxon>Embryophyta</taxon>
        <taxon>Tracheophyta</taxon>
        <taxon>Spermatophyta</taxon>
        <taxon>Magnoliopsida</taxon>
        <taxon>eudicotyledons</taxon>
        <taxon>Gunneridae</taxon>
        <taxon>Pentapetalae</taxon>
        <taxon>asterids</taxon>
        <taxon>lamiids</taxon>
        <taxon>Lamiales</taxon>
        <taxon>Gesneriaceae</taxon>
        <taxon>Didymocarpoideae</taxon>
        <taxon>Trichosporeae</taxon>
        <taxon>Loxocarpinae</taxon>
        <taxon>Dorcoceras</taxon>
    </lineage>
</organism>
<sequence>MCCLERRHPSLRWSVWGSSRQPYRPFQSQRSGFQPPETSSVRELSLLEQSGLQPTQLDATTVDRDDVWTGEGCTVSGGCDVLRVACIQLLNSNSHNRVLFYPIQFRYGSHVLFCFLSGCEGERRYRTLISLLGSVSLMRRVVNYHSSWDEKR</sequence>
<keyword evidence="2" id="KW-1185">Reference proteome</keyword>
<protein>
    <submittedName>
        <fullName evidence="1">Uncharacterized protein</fullName>
    </submittedName>
</protein>
<gene>
    <name evidence="1" type="ORF">F511_40319</name>
</gene>
<dbReference type="AlphaFoldDB" id="A0A2Z7CSK2"/>
<evidence type="ECO:0000313" key="1">
    <source>
        <dbReference type="EMBL" id="KZV47806.1"/>
    </source>
</evidence>
<dbReference type="Proteomes" id="UP000250235">
    <property type="component" value="Unassembled WGS sequence"/>
</dbReference>
<evidence type="ECO:0000313" key="2">
    <source>
        <dbReference type="Proteomes" id="UP000250235"/>
    </source>
</evidence>
<accession>A0A2Z7CSK2</accession>
<proteinExistence type="predicted"/>
<name>A0A2Z7CSK2_9LAMI</name>
<dbReference type="EMBL" id="KQ994604">
    <property type="protein sequence ID" value="KZV47806.1"/>
    <property type="molecule type" value="Genomic_DNA"/>
</dbReference>